<dbReference type="Proteomes" id="UP000306719">
    <property type="component" value="Unassembled WGS sequence"/>
</dbReference>
<evidence type="ECO:0000313" key="5">
    <source>
        <dbReference type="Proteomes" id="UP000033452"/>
    </source>
</evidence>
<reference evidence="4 6" key="2">
    <citation type="submission" date="2018-01" db="EMBL/GenBank/DDBJ databases">
        <authorList>
            <person name="Paulsen S."/>
            <person name="Gram L.K."/>
        </authorList>
    </citation>
    <scope>NUCLEOTIDE SEQUENCE [LARGE SCALE GENOMIC DNA]</scope>
    <source>
        <strain evidence="4 6">S2599</strain>
    </source>
</reference>
<dbReference type="AlphaFoldDB" id="A0A0F4QSN6"/>
<evidence type="ECO:0000256" key="1">
    <source>
        <dbReference type="SAM" id="SignalP"/>
    </source>
</evidence>
<dbReference type="PROSITE" id="PS51257">
    <property type="entry name" value="PROKAR_LIPOPROTEIN"/>
    <property type="match status" value="1"/>
</dbReference>
<dbReference type="EMBL" id="PNCJ01000005">
    <property type="protein sequence ID" value="TMP39628.1"/>
    <property type="molecule type" value="Genomic_DNA"/>
</dbReference>
<evidence type="ECO:0000313" key="6">
    <source>
        <dbReference type="Proteomes" id="UP000306719"/>
    </source>
</evidence>
<dbReference type="EMBL" id="JXYA01000018">
    <property type="protein sequence ID" value="KJZ09612.1"/>
    <property type="molecule type" value="Genomic_DNA"/>
</dbReference>
<reference evidence="4" key="4">
    <citation type="submission" date="2019-09" db="EMBL/GenBank/DDBJ databases">
        <title>Co-occurence of chitin degradation, pigmentation and bioactivity in marine Pseudoalteromonas.</title>
        <authorList>
            <person name="Sonnenschein E.C."/>
            <person name="Bech P.K."/>
        </authorList>
    </citation>
    <scope>NUCLEOTIDE SEQUENCE</scope>
    <source>
        <strain evidence="4">S2599</strain>
    </source>
</reference>
<dbReference type="InterPro" id="IPR021962">
    <property type="entry name" value="Lipl32"/>
</dbReference>
<evidence type="ECO:0000313" key="4">
    <source>
        <dbReference type="EMBL" id="TMP39628.1"/>
    </source>
</evidence>
<name>A0A0F4QSN6_9GAMM</name>
<accession>A0A0F4QSN6</accession>
<keyword evidence="1" id="KW-0732">Signal</keyword>
<evidence type="ECO:0000313" key="3">
    <source>
        <dbReference type="EMBL" id="KJZ09612.1"/>
    </source>
</evidence>
<comment type="caution">
    <text evidence="3">The sequence shown here is derived from an EMBL/GenBank/DDBJ whole genome shotgun (WGS) entry which is preliminary data.</text>
</comment>
<reference evidence="3 5" key="1">
    <citation type="journal article" date="2015" name="BMC Genomics">
        <title>Genome mining reveals unlocked bioactive potential of marine Gram-negative bacteria.</title>
        <authorList>
            <person name="Machado H."/>
            <person name="Sonnenschein E.C."/>
            <person name="Melchiorsen J."/>
            <person name="Gram L."/>
        </authorList>
    </citation>
    <scope>NUCLEOTIDE SEQUENCE [LARGE SCALE GENOMIC DNA]</scope>
    <source>
        <strain evidence="3 5">S2471</strain>
    </source>
</reference>
<dbReference type="RefSeq" id="WP_046004635.1">
    <property type="nucleotide sequence ID" value="NZ_JXYA01000018.1"/>
</dbReference>
<organism evidence="3 5">
    <name type="scientific">Pseudoalteromonas rubra</name>
    <dbReference type="NCBI Taxonomy" id="43658"/>
    <lineage>
        <taxon>Bacteria</taxon>
        <taxon>Pseudomonadati</taxon>
        <taxon>Pseudomonadota</taxon>
        <taxon>Gammaproteobacteria</taxon>
        <taxon>Alteromonadales</taxon>
        <taxon>Pseudoalteromonadaceae</taxon>
        <taxon>Pseudoalteromonas</taxon>
    </lineage>
</organism>
<feature type="signal peptide" evidence="1">
    <location>
        <begin position="1"/>
        <end position="19"/>
    </location>
</feature>
<dbReference type="Proteomes" id="UP000033452">
    <property type="component" value="Unassembled WGS sequence"/>
</dbReference>
<gene>
    <name evidence="4" type="ORF">CWB98_03305</name>
    <name evidence="3" type="ORF">TW77_08925</name>
</gene>
<feature type="chain" id="PRO_5033716413" evidence="1">
    <location>
        <begin position="20"/>
        <end position="228"/>
    </location>
</feature>
<protein>
    <submittedName>
        <fullName evidence="3">Major outer membrane protein</fullName>
    </submittedName>
</protein>
<dbReference type="OrthoDB" id="1122918at2"/>
<dbReference type="Pfam" id="PF12103">
    <property type="entry name" value="Lipl32"/>
    <property type="match status" value="1"/>
</dbReference>
<keyword evidence="5" id="KW-1185">Reference proteome</keyword>
<proteinExistence type="predicted"/>
<feature type="domain" description="Surface lipoprotein of Spirochaetales order" evidence="2">
    <location>
        <begin position="42"/>
        <end position="213"/>
    </location>
</feature>
<sequence>MKMKLSGKILPLIALTTLAGCMSTGPHLKSSVSEGVAGIEARLPYANYSNYFGYVDKSVVPEGKYKGKDTYYLYVWVPAAVDEIGVSMISPAVATPGDKDFVHANFKPGMDKDANKFFDTYIVLDRMNIIDSNSIADGGKVLQNLGRNDDSSELPANPSGASYNSLLRKTTSMNNPTEALVRGVYRIGFTSFRSSVEGSFEATIGTNVPGVKIAASLSELDALVNNKL</sequence>
<dbReference type="PATRIC" id="fig|43658.5.peg.1887"/>
<reference evidence="6" key="3">
    <citation type="submission" date="2019-06" db="EMBL/GenBank/DDBJ databases">
        <title>Co-occurence of chitin degradation, pigmentation and bioactivity in marine Pseudoalteromonas.</title>
        <authorList>
            <person name="Sonnenschein E.C."/>
            <person name="Bech P.K."/>
        </authorList>
    </citation>
    <scope>NUCLEOTIDE SEQUENCE [LARGE SCALE GENOMIC DNA]</scope>
    <source>
        <strain evidence="6">S2599</strain>
    </source>
</reference>
<evidence type="ECO:0000259" key="2">
    <source>
        <dbReference type="Pfam" id="PF12103"/>
    </source>
</evidence>